<gene>
    <name evidence="9" type="ORF">GM418_30300</name>
</gene>
<dbReference type="Pfam" id="PF08281">
    <property type="entry name" value="Sigma70_r4_2"/>
    <property type="match status" value="1"/>
</dbReference>
<dbReference type="InterPro" id="IPR036388">
    <property type="entry name" value="WH-like_DNA-bd_sf"/>
</dbReference>
<evidence type="ECO:0000259" key="7">
    <source>
        <dbReference type="Pfam" id="PF04542"/>
    </source>
</evidence>
<evidence type="ECO:0000256" key="5">
    <source>
        <dbReference type="ARBA" id="ARBA00023163"/>
    </source>
</evidence>
<evidence type="ECO:0000313" key="9">
    <source>
        <dbReference type="EMBL" id="QGY47797.1"/>
    </source>
</evidence>
<evidence type="ECO:0000259" key="8">
    <source>
        <dbReference type="Pfam" id="PF08281"/>
    </source>
</evidence>
<dbReference type="InterPro" id="IPR013324">
    <property type="entry name" value="RNA_pol_sigma_r3/r4-like"/>
</dbReference>
<dbReference type="SUPFAM" id="SSF88946">
    <property type="entry name" value="Sigma2 domain of RNA polymerase sigma factors"/>
    <property type="match status" value="1"/>
</dbReference>
<feature type="domain" description="RNA polymerase sigma factor 70 region 4 type 2" evidence="8">
    <location>
        <begin position="122"/>
        <end position="170"/>
    </location>
</feature>
<dbReference type="PROSITE" id="PS01063">
    <property type="entry name" value="SIGMA70_ECF"/>
    <property type="match status" value="1"/>
</dbReference>
<keyword evidence="3 6" id="KW-0731">Sigma factor</keyword>
<dbReference type="InterPro" id="IPR014284">
    <property type="entry name" value="RNA_pol_sigma-70_dom"/>
</dbReference>
<protein>
    <recommendedName>
        <fullName evidence="6">RNA polymerase sigma factor</fullName>
    </recommendedName>
</protein>
<keyword evidence="2 6" id="KW-0805">Transcription regulation</keyword>
<organism evidence="9 10">
    <name type="scientific">Maribellus comscasis</name>
    <dbReference type="NCBI Taxonomy" id="2681766"/>
    <lineage>
        <taxon>Bacteria</taxon>
        <taxon>Pseudomonadati</taxon>
        <taxon>Bacteroidota</taxon>
        <taxon>Bacteroidia</taxon>
        <taxon>Marinilabiliales</taxon>
        <taxon>Prolixibacteraceae</taxon>
        <taxon>Maribellus</taxon>
    </lineage>
</organism>
<dbReference type="Pfam" id="PF04542">
    <property type="entry name" value="Sigma70_r2"/>
    <property type="match status" value="1"/>
</dbReference>
<dbReference type="Gene3D" id="1.10.1740.10">
    <property type="match status" value="1"/>
</dbReference>
<evidence type="ECO:0000256" key="1">
    <source>
        <dbReference type="ARBA" id="ARBA00010641"/>
    </source>
</evidence>
<dbReference type="SUPFAM" id="SSF88659">
    <property type="entry name" value="Sigma3 and sigma4 domains of RNA polymerase sigma factors"/>
    <property type="match status" value="1"/>
</dbReference>
<dbReference type="InterPro" id="IPR039425">
    <property type="entry name" value="RNA_pol_sigma-70-like"/>
</dbReference>
<keyword evidence="5 6" id="KW-0804">Transcription</keyword>
<keyword evidence="10" id="KW-1185">Reference proteome</keyword>
<dbReference type="InterPro" id="IPR013249">
    <property type="entry name" value="RNA_pol_sigma70_r4_t2"/>
</dbReference>
<proteinExistence type="inferred from homology"/>
<keyword evidence="4 6" id="KW-0238">DNA-binding</keyword>
<dbReference type="AlphaFoldDB" id="A0A6I6K522"/>
<dbReference type="CDD" id="cd06171">
    <property type="entry name" value="Sigma70_r4"/>
    <property type="match status" value="1"/>
</dbReference>
<feature type="domain" description="RNA polymerase sigma-70 region 2" evidence="7">
    <location>
        <begin position="25"/>
        <end position="90"/>
    </location>
</feature>
<dbReference type="InterPro" id="IPR013325">
    <property type="entry name" value="RNA_pol_sigma_r2"/>
</dbReference>
<evidence type="ECO:0000256" key="2">
    <source>
        <dbReference type="ARBA" id="ARBA00023015"/>
    </source>
</evidence>
<dbReference type="EMBL" id="CP046401">
    <property type="protein sequence ID" value="QGY47797.1"/>
    <property type="molecule type" value="Genomic_DNA"/>
</dbReference>
<evidence type="ECO:0000256" key="3">
    <source>
        <dbReference type="ARBA" id="ARBA00023082"/>
    </source>
</evidence>
<evidence type="ECO:0000256" key="4">
    <source>
        <dbReference type="ARBA" id="ARBA00023125"/>
    </source>
</evidence>
<accession>A0A6I6K522</accession>
<dbReference type="GO" id="GO:0003677">
    <property type="term" value="F:DNA binding"/>
    <property type="evidence" value="ECO:0007669"/>
    <property type="project" value="UniProtKB-KW"/>
</dbReference>
<evidence type="ECO:0000313" key="10">
    <source>
        <dbReference type="Proteomes" id="UP000428260"/>
    </source>
</evidence>
<dbReference type="Proteomes" id="UP000428260">
    <property type="component" value="Chromosome"/>
</dbReference>
<evidence type="ECO:0000256" key="6">
    <source>
        <dbReference type="RuleBase" id="RU000716"/>
    </source>
</evidence>
<dbReference type="KEGG" id="mcos:GM418_30300"/>
<dbReference type="RefSeq" id="WP_158872007.1">
    <property type="nucleotide sequence ID" value="NZ_CP046401.1"/>
</dbReference>
<dbReference type="NCBIfam" id="TIGR02937">
    <property type="entry name" value="sigma70-ECF"/>
    <property type="match status" value="1"/>
</dbReference>
<reference evidence="9 10" key="1">
    <citation type="submission" date="2019-11" db="EMBL/GenBank/DDBJ databases">
        <authorList>
            <person name="Zheng R.K."/>
            <person name="Sun C.M."/>
        </authorList>
    </citation>
    <scope>NUCLEOTIDE SEQUENCE [LARGE SCALE GENOMIC DNA]</scope>
    <source>
        <strain evidence="9 10">WC007</strain>
    </source>
</reference>
<comment type="similarity">
    <text evidence="1 6">Belongs to the sigma-70 factor family. ECF subfamily.</text>
</comment>
<dbReference type="PANTHER" id="PTHR43133:SF46">
    <property type="entry name" value="RNA POLYMERASE SIGMA-70 FACTOR ECF SUBFAMILY"/>
    <property type="match status" value="1"/>
</dbReference>
<dbReference type="InterPro" id="IPR014327">
    <property type="entry name" value="RNA_pol_sigma70_bacteroid"/>
</dbReference>
<dbReference type="NCBIfam" id="TIGR02985">
    <property type="entry name" value="Sig70_bacteroi1"/>
    <property type="match status" value="1"/>
</dbReference>
<dbReference type="Gene3D" id="1.10.10.10">
    <property type="entry name" value="Winged helix-like DNA-binding domain superfamily/Winged helix DNA-binding domain"/>
    <property type="match status" value="1"/>
</dbReference>
<dbReference type="GO" id="GO:0006352">
    <property type="term" value="P:DNA-templated transcription initiation"/>
    <property type="evidence" value="ECO:0007669"/>
    <property type="project" value="InterPro"/>
</dbReference>
<dbReference type="InterPro" id="IPR000838">
    <property type="entry name" value="RNA_pol_sigma70_ECF_CS"/>
</dbReference>
<dbReference type="InterPro" id="IPR007627">
    <property type="entry name" value="RNA_pol_sigma70_r2"/>
</dbReference>
<dbReference type="PANTHER" id="PTHR43133">
    <property type="entry name" value="RNA POLYMERASE ECF-TYPE SIGMA FACTO"/>
    <property type="match status" value="1"/>
</dbReference>
<dbReference type="GO" id="GO:0016987">
    <property type="term" value="F:sigma factor activity"/>
    <property type="evidence" value="ECO:0007669"/>
    <property type="project" value="UniProtKB-KW"/>
</dbReference>
<sequence>MNKNEGEIELIRDFKKGDSRAFEKLFQKYHKKLYAFLFNLLHSKEDAEEIVQDTFIKIWQKREDFIDGYSFHSFLFTIAKNAFLNLNRKKINRVVFEDRLNFLEEISSERTDDYIIFKETKEIINTIIEGLPPKRKEIFLLRKIEGLSRKEIAEKLDISIITVDNQLMKANIYLKDELKKYSLLLLILFLN</sequence>
<name>A0A6I6K522_9BACT</name>